<feature type="domain" description="Cyclic nucleotide-binding" evidence="5">
    <location>
        <begin position="13"/>
        <end position="133"/>
    </location>
</feature>
<keyword evidence="2" id="KW-0238">DNA-binding</keyword>
<dbReference type="InterPro" id="IPR036390">
    <property type="entry name" value="WH_DNA-bd_sf"/>
</dbReference>
<evidence type="ECO:0000259" key="6">
    <source>
        <dbReference type="PROSITE" id="PS51063"/>
    </source>
</evidence>
<dbReference type="InterPro" id="IPR012318">
    <property type="entry name" value="HTH_CRP"/>
</dbReference>
<accession>A0ABW2RHM5</accession>
<dbReference type="InterPro" id="IPR018335">
    <property type="entry name" value="Tscrpt_reg_HTH_Crp-type_CS"/>
</dbReference>
<dbReference type="InterPro" id="IPR050397">
    <property type="entry name" value="Env_Response_Regulators"/>
</dbReference>
<dbReference type="PANTHER" id="PTHR24567">
    <property type="entry name" value="CRP FAMILY TRANSCRIPTIONAL REGULATORY PROTEIN"/>
    <property type="match status" value="1"/>
</dbReference>
<dbReference type="Gene3D" id="1.10.10.10">
    <property type="entry name" value="Winged helix-like DNA-binding domain superfamily/Winged helix DNA-binding domain"/>
    <property type="match status" value="1"/>
</dbReference>
<dbReference type="EMBL" id="JBHTBW010000012">
    <property type="protein sequence ID" value="MFC7440445.1"/>
    <property type="molecule type" value="Genomic_DNA"/>
</dbReference>
<protein>
    <submittedName>
        <fullName evidence="7">Crp/Fnr family transcriptional regulator</fullName>
    </submittedName>
</protein>
<feature type="domain" description="HTH crp-type" evidence="6">
    <location>
        <begin position="147"/>
        <end position="220"/>
    </location>
</feature>
<evidence type="ECO:0000259" key="5">
    <source>
        <dbReference type="PROSITE" id="PS50042"/>
    </source>
</evidence>
<dbReference type="Pfam" id="PF00027">
    <property type="entry name" value="cNMP_binding"/>
    <property type="match status" value="1"/>
</dbReference>
<dbReference type="PRINTS" id="PR00034">
    <property type="entry name" value="HTHCRP"/>
</dbReference>
<evidence type="ECO:0000256" key="1">
    <source>
        <dbReference type="ARBA" id="ARBA00023015"/>
    </source>
</evidence>
<dbReference type="Pfam" id="PF13545">
    <property type="entry name" value="HTH_Crp_2"/>
    <property type="match status" value="1"/>
</dbReference>
<dbReference type="Proteomes" id="UP001596500">
    <property type="component" value="Unassembled WGS sequence"/>
</dbReference>
<keyword evidence="8" id="KW-1185">Reference proteome</keyword>
<keyword evidence="1" id="KW-0805">Transcription regulation</keyword>
<dbReference type="InterPro" id="IPR018490">
    <property type="entry name" value="cNMP-bd_dom_sf"/>
</dbReference>
<name>A0ABW2RHM5_9BACL</name>
<keyword evidence="4" id="KW-0804">Transcription</keyword>
<dbReference type="CDD" id="cd00038">
    <property type="entry name" value="CAP_ED"/>
    <property type="match status" value="1"/>
</dbReference>
<dbReference type="SMART" id="SM00419">
    <property type="entry name" value="HTH_CRP"/>
    <property type="match status" value="1"/>
</dbReference>
<comment type="caution">
    <text evidence="7">The sequence shown here is derived from an EMBL/GenBank/DDBJ whole genome shotgun (WGS) entry which is preliminary data.</text>
</comment>
<keyword evidence="3" id="KW-0010">Activator</keyword>
<evidence type="ECO:0000256" key="4">
    <source>
        <dbReference type="ARBA" id="ARBA00023163"/>
    </source>
</evidence>
<dbReference type="SUPFAM" id="SSF46785">
    <property type="entry name" value="Winged helix' DNA-binding domain"/>
    <property type="match status" value="1"/>
</dbReference>
<dbReference type="CDD" id="cd00092">
    <property type="entry name" value="HTH_CRP"/>
    <property type="match status" value="1"/>
</dbReference>
<dbReference type="InterPro" id="IPR036388">
    <property type="entry name" value="WH-like_DNA-bd_sf"/>
</dbReference>
<evidence type="ECO:0000313" key="8">
    <source>
        <dbReference type="Proteomes" id="UP001596500"/>
    </source>
</evidence>
<dbReference type="PROSITE" id="PS51063">
    <property type="entry name" value="HTH_CRP_2"/>
    <property type="match status" value="1"/>
</dbReference>
<evidence type="ECO:0000313" key="7">
    <source>
        <dbReference type="EMBL" id="MFC7440445.1"/>
    </source>
</evidence>
<sequence>MHHPIDLLQGVPLFSGLTDSELERLWEIADHRNFNKKEVIFTEGSEKTAVYLIKSGLVKTYKTDERGHAHIVSLLRDGDLFPHTGFFSQHPYPATAETIDQTELIAIPVKSFEALMLANPSMAVKVMRVMSDKILDLQKQLQELTGYAAQNRAITFLLGLADKYGKKREGTIRIDIPLTHQDMASAIGTTRETVSRLLNQLRKDGLIDVGRNQFIILDKDALSRWAGP</sequence>
<proteinExistence type="predicted"/>
<dbReference type="PROSITE" id="PS00042">
    <property type="entry name" value="HTH_CRP_1"/>
    <property type="match status" value="1"/>
</dbReference>
<dbReference type="RefSeq" id="WP_379863708.1">
    <property type="nucleotide sequence ID" value="NZ_JBHTBW010000012.1"/>
</dbReference>
<evidence type="ECO:0000256" key="2">
    <source>
        <dbReference type="ARBA" id="ARBA00023125"/>
    </source>
</evidence>
<organism evidence="7 8">
    <name type="scientific">Laceyella putida</name>
    <dbReference type="NCBI Taxonomy" id="110101"/>
    <lineage>
        <taxon>Bacteria</taxon>
        <taxon>Bacillati</taxon>
        <taxon>Bacillota</taxon>
        <taxon>Bacilli</taxon>
        <taxon>Bacillales</taxon>
        <taxon>Thermoactinomycetaceae</taxon>
        <taxon>Laceyella</taxon>
    </lineage>
</organism>
<dbReference type="PANTHER" id="PTHR24567:SF26">
    <property type="entry name" value="REGULATORY PROTEIN YEIL"/>
    <property type="match status" value="1"/>
</dbReference>
<dbReference type="SUPFAM" id="SSF51206">
    <property type="entry name" value="cAMP-binding domain-like"/>
    <property type="match status" value="1"/>
</dbReference>
<dbReference type="InterPro" id="IPR014710">
    <property type="entry name" value="RmlC-like_jellyroll"/>
</dbReference>
<dbReference type="Gene3D" id="2.60.120.10">
    <property type="entry name" value="Jelly Rolls"/>
    <property type="match status" value="1"/>
</dbReference>
<evidence type="ECO:0000256" key="3">
    <source>
        <dbReference type="ARBA" id="ARBA00023159"/>
    </source>
</evidence>
<gene>
    <name evidence="7" type="ORF">ACFQNG_04670</name>
</gene>
<reference evidence="8" key="1">
    <citation type="journal article" date="2019" name="Int. J. Syst. Evol. Microbiol.">
        <title>The Global Catalogue of Microorganisms (GCM) 10K type strain sequencing project: providing services to taxonomists for standard genome sequencing and annotation.</title>
        <authorList>
            <consortium name="The Broad Institute Genomics Platform"/>
            <consortium name="The Broad Institute Genome Sequencing Center for Infectious Disease"/>
            <person name="Wu L."/>
            <person name="Ma J."/>
        </authorList>
    </citation>
    <scope>NUCLEOTIDE SEQUENCE [LARGE SCALE GENOMIC DNA]</scope>
    <source>
        <strain evidence="8">CGMCC 1.12942</strain>
    </source>
</reference>
<dbReference type="SMART" id="SM00100">
    <property type="entry name" value="cNMP"/>
    <property type="match status" value="1"/>
</dbReference>
<dbReference type="InterPro" id="IPR000595">
    <property type="entry name" value="cNMP-bd_dom"/>
</dbReference>
<dbReference type="PROSITE" id="PS50042">
    <property type="entry name" value="CNMP_BINDING_3"/>
    <property type="match status" value="1"/>
</dbReference>